<gene>
    <name evidence="1" type="ORF">ACFPGP_02870</name>
</gene>
<name>A0ABW0BF46_9ACTN</name>
<dbReference type="EMBL" id="JBHSKD010000003">
    <property type="protein sequence ID" value="MFC5175597.1"/>
    <property type="molecule type" value="Genomic_DNA"/>
</dbReference>
<dbReference type="RefSeq" id="WP_378586610.1">
    <property type="nucleotide sequence ID" value="NZ_JBHSKD010000003.1"/>
</dbReference>
<dbReference type="Proteomes" id="UP001596087">
    <property type="component" value="Unassembled WGS sequence"/>
</dbReference>
<proteinExistence type="predicted"/>
<sequence>MIGSGSVAEWLRFLEARSPEDSVSELRRLVSRLDTACDETTAVLAALSGGPSGDVEDDLRVARSAMHDSIGVLNRVIMRIRLDDPDAA</sequence>
<reference evidence="2" key="1">
    <citation type="journal article" date="2019" name="Int. J. Syst. Evol. Microbiol.">
        <title>The Global Catalogue of Microorganisms (GCM) 10K type strain sequencing project: providing services to taxonomists for standard genome sequencing and annotation.</title>
        <authorList>
            <consortium name="The Broad Institute Genomics Platform"/>
            <consortium name="The Broad Institute Genome Sequencing Center for Infectious Disease"/>
            <person name="Wu L."/>
            <person name="Ma J."/>
        </authorList>
    </citation>
    <scope>NUCLEOTIDE SEQUENCE [LARGE SCALE GENOMIC DNA]</scope>
    <source>
        <strain evidence="2">DFY41</strain>
    </source>
</reference>
<accession>A0ABW0BF46</accession>
<evidence type="ECO:0000313" key="1">
    <source>
        <dbReference type="EMBL" id="MFC5175597.1"/>
    </source>
</evidence>
<protein>
    <submittedName>
        <fullName evidence="1">Uncharacterized protein</fullName>
    </submittedName>
</protein>
<comment type="caution">
    <text evidence="1">The sequence shown here is derived from an EMBL/GenBank/DDBJ whole genome shotgun (WGS) entry which is preliminary data.</text>
</comment>
<evidence type="ECO:0000313" key="2">
    <source>
        <dbReference type="Proteomes" id="UP001596087"/>
    </source>
</evidence>
<organism evidence="1 2">
    <name type="scientific">Nocardioides taihuensis</name>
    <dbReference type="NCBI Taxonomy" id="1835606"/>
    <lineage>
        <taxon>Bacteria</taxon>
        <taxon>Bacillati</taxon>
        <taxon>Actinomycetota</taxon>
        <taxon>Actinomycetes</taxon>
        <taxon>Propionibacteriales</taxon>
        <taxon>Nocardioidaceae</taxon>
        <taxon>Nocardioides</taxon>
    </lineage>
</organism>
<keyword evidence="2" id="KW-1185">Reference proteome</keyword>